<comment type="similarity">
    <text evidence="16 17">Belongs to the NqrC family.</text>
</comment>
<keyword evidence="6 16" id="KW-0288">FMN</keyword>
<keyword evidence="5 16" id="KW-0285">Flavoprotein</keyword>
<organism evidence="19 20">
    <name type="scientific">Rhodocytophaga rosea</name>
    <dbReference type="NCBI Taxonomy" id="2704465"/>
    <lineage>
        <taxon>Bacteria</taxon>
        <taxon>Pseudomonadati</taxon>
        <taxon>Bacteroidota</taxon>
        <taxon>Cytophagia</taxon>
        <taxon>Cytophagales</taxon>
        <taxon>Rhodocytophagaceae</taxon>
        <taxon>Rhodocytophaga</taxon>
    </lineage>
</organism>
<evidence type="ECO:0000256" key="1">
    <source>
        <dbReference type="ARBA" id="ARBA00022448"/>
    </source>
</evidence>
<dbReference type="HAMAP" id="MF_00427">
    <property type="entry name" value="NqrC"/>
    <property type="match status" value="1"/>
</dbReference>
<keyword evidence="14 16" id="KW-0472">Membrane</keyword>
<comment type="catalytic activity">
    <reaction evidence="16 17">
        <text>a ubiquinone + n Na(+)(in) + NADH + H(+) = a ubiquinol + n Na(+)(out) + NAD(+)</text>
        <dbReference type="Rhea" id="RHEA:47748"/>
        <dbReference type="Rhea" id="RHEA-COMP:9565"/>
        <dbReference type="Rhea" id="RHEA-COMP:9566"/>
        <dbReference type="ChEBI" id="CHEBI:15378"/>
        <dbReference type="ChEBI" id="CHEBI:16389"/>
        <dbReference type="ChEBI" id="CHEBI:17976"/>
        <dbReference type="ChEBI" id="CHEBI:29101"/>
        <dbReference type="ChEBI" id="CHEBI:57540"/>
        <dbReference type="ChEBI" id="CHEBI:57945"/>
        <dbReference type="EC" id="7.2.1.1"/>
    </reaction>
</comment>
<sequence>MRQSNLYIILYTAGLTVLCGVLLAVAAEGLKPQQQANIALEQKRNILTTVLTLDENANITELYEKRVKAYVVKPDGSVDEGKKVEEISIVDEYKKPADQRLLPIYEVVSESDPNKAEFYVLPVYGYGLWNNIWGFVSLKSDLSTINGVSYAHAGETPGLGARITTEEIQQRYTGKKIFEGSNLVSVQMMKGEGNDYSDSPHKVDGMSGATLTAKGINNMLMDYFKSYENFFKAKMNNKQAINLK</sequence>
<keyword evidence="4 16" id="KW-0597">Phosphoprotein</keyword>
<comment type="cofactor">
    <cofactor evidence="16 17">
        <name>FMN</name>
        <dbReference type="ChEBI" id="CHEBI:58210"/>
    </cofactor>
</comment>
<comment type="subunit">
    <text evidence="16 17">Composed of six subunits; NqrA, NqrB, NqrC, NqrD, NqrE and NqrF.</text>
</comment>
<keyword evidence="20" id="KW-1185">Reference proteome</keyword>
<dbReference type="NCBIfam" id="TIGR01938">
    <property type="entry name" value="nqrC"/>
    <property type="match status" value="1"/>
</dbReference>
<keyword evidence="11 16" id="KW-0915">Sodium</keyword>
<evidence type="ECO:0000256" key="3">
    <source>
        <dbReference type="ARBA" id="ARBA00022519"/>
    </source>
</evidence>
<keyword evidence="8 16" id="KW-1278">Translocase</keyword>
<keyword evidence="15 16" id="KW-0739">Sodium transport</keyword>
<protein>
    <recommendedName>
        <fullName evidence="16 17">Na(+)-translocating NADH-quinone reductase subunit C</fullName>
        <shortName evidence="16 17">Na(+)-NQR subunit C</shortName>
        <shortName evidence="16 17">Na(+)-translocating NQR subunit C</shortName>
        <ecNumber evidence="16 17">7.2.1.1</ecNumber>
    </recommendedName>
    <alternativeName>
        <fullName evidence="16 17">NQR complex subunit C</fullName>
    </alternativeName>
    <alternativeName>
        <fullName evidence="16 17">NQR-1 subunit C</fullName>
    </alternativeName>
</protein>
<comment type="function">
    <text evidence="16">NQR complex catalyzes the reduction of ubiquinone-1 to ubiquinol by two successive reactions, coupled with the transport of Na(+) ions from the cytoplasm to the periplasm. NqrA to NqrE are probably involved in the second step, the conversion of ubisemiquinone to ubiquinol.</text>
</comment>
<evidence type="ECO:0000256" key="4">
    <source>
        <dbReference type="ARBA" id="ARBA00022553"/>
    </source>
</evidence>
<keyword evidence="7 16" id="KW-0812">Transmembrane</keyword>
<evidence type="ECO:0000256" key="7">
    <source>
        <dbReference type="ARBA" id="ARBA00022692"/>
    </source>
</evidence>
<feature type="domain" description="FMN-binding" evidence="18">
    <location>
        <begin position="127"/>
        <end position="227"/>
    </location>
</feature>
<dbReference type="GO" id="GO:0005886">
    <property type="term" value="C:plasma membrane"/>
    <property type="evidence" value="ECO:0007669"/>
    <property type="project" value="UniProtKB-SubCell"/>
</dbReference>
<name>A0A6C0GQ73_9BACT</name>
<keyword evidence="13 16" id="KW-0830">Ubiquinone</keyword>
<evidence type="ECO:0000313" key="20">
    <source>
        <dbReference type="Proteomes" id="UP000480178"/>
    </source>
</evidence>
<dbReference type="RefSeq" id="WP_162446060.1">
    <property type="nucleotide sequence ID" value="NZ_CP048222.1"/>
</dbReference>
<keyword evidence="2 16" id="KW-1003">Cell membrane</keyword>
<dbReference type="GO" id="GO:0010181">
    <property type="term" value="F:FMN binding"/>
    <property type="evidence" value="ECO:0007669"/>
    <property type="project" value="UniProtKB-UniRule"/>
</dbReference>
<evidence type="ECO:0000259" key="18">
    <source>
        <dbReference type="SMART" id="SM00900"/>
    </source>
</evidence>
<dbReference type="PANTHER" id="PTHR37838:SF1">
    <property type="entry name" value="NA(+)-TRANSLOCATING NADH-QUINONE REDUCTASE SUBUNIT C"/>
    <property type="match status" value="1"/>
</dbReference>
<accession>A0A6C0GQ73</accession>
<evidence type="ECO:0000256" key="8">
    <source>
        <dbReference type="ARBA" id="ARBA00022967"/>
    </source>
</evidence>
<evidence type="ECO:0000256" key="11">
    <source>
        <dbReference type="ARBA" id="ARBA00023053"/>
    </source>
</evidence>
<feature type="modified residue" description="FMN phosphoryl threonine" evidence="16">
    <location>
        <position position="210"/>
    </location>
</feature>
<evidence type="ECO:0000256" key="13">
    <source>
        <dbReference type="ARBA" id="ARBA00023075"/>
    </source>
</evidence>
<keyword evidence="1 16" id="KW-0813">Transport</keyword>
<comment type="subcellular location">
    <subcellularLocation>
        <location evidence="16">Cell membrane</location>
        <topology evidence="16">Single-pass membrane protein</topology>
    </subcellularLocation>
</comment>
<reference evidence="19 20" key="1">
    <citation type="submission" date="2020-01" db="EMBL/GenBank/DDBJ databases">
        <authorList>
            <person name="Kim M.K."/>
        </authorList>
    </citation>
    <scope>NUCLEOTIDE SEQUENCE [LARGE SCALE GENOMIC DNA]</scope>
    <source>
        <strain evidence="19 20">172606-1</strain>
    </source>
</reference>
<keyword evidence="9 16" id="KW-1133">Transmembrane helix</keyword>
<dbReference type="Proteomes" id="UP000480178">
    <property type="component" value="Chromosome"/>
</dbReference>
<evidence type="ECO:0000256" key="5">
    <source>
        <dbReference type="ARBA" id="ARBA00022630"/>
    </source>
</evidence>
<dbReference type="PIRSF" id="PIRSF009437">
    <property type="entry name" value="NQR-1_subunit_C"/>
    <property type="match status" value="1"/>
</dbReference>
<evidence type="ECO:0000256" key="2">
    <source>
        <dbReference type="ARBA" id="ARBA00022475"/>
    </source>
</evidence>
<feature type="transmembrane region" description="Helical" evidence="16">
    <location>
        <begin position="6"/>
        <end position="27"/>
    </location>
</feature>
<dbReference type="KEGG" id="rhoz:GXP67_27240"/>
<dbReference type="SMART" id="SM00900">
    <property type="entry name" value="FMN_bind"/>
    <property type="match status" value="1"/>
</dbReference>
<keyword evidence="12 16" id="KW-0406">Ion transport</keyword>
<evidence type="ECO:0000256" key="14">
    <source>
        <dbReference type="ARBA" id="ARBA00023136"/>
    </source>
</evidence>
<evidence type="ECO:0000256" key="16">
    <source>
        <dbReference type="HAMAP-Rule" id="MF_00427"/>
    </source>
</evidence>
<evidence type="ECO:0000256" key="9">
    <source>
        <dbReference type="ARBA" id="ARBA00022989"/>
    </source>
</evidence>
<proteinExistence type="inferred from homology"/>
<dbReference type="EC" id="7.2.1.1" evidence="16 17"/>
<evidence type="ECO:0000313" key="19">
    <source>
        <dbReference type="EMBL" id="QHT70077.1"/>
    </source>
</evidence>
<dbReference type="InterPro" id="IPR007329">
    <property type="entry name" value="FMN-bd"/>
</dbReference>
<evidence type="ECO:0000256" key="15">
    <source>
        <dbReference type="ARBA" id="ARBA00023201"/>
    </source>
</evidence>
<dbReference type="PANTHER" id="PTHR37838">
    <property type="entry name" value="NA(+)-TRANSLOCATING NADH-QUINONE REDUCTASE SUBUNIT C"/>
    <property type="match status" value="1"/>
</dbReference>
<keyword evidence="10 16" id="KW-0520">NAD</keyword>
<evidence type="ECO:0000256" key="10">
    <source>
        <dbReference type="ARBA" id="ARBA00023027"/>
    </source>
</evidence>
<gene>
    <name evidence="16 19" type="primary">nqrC</name>
    <name evidence="19" type="ORF">GXP67_27240</name>
</gene>
<keyword evidence="3" id="KW-0997">Cell inner membrane</keyword>
<evidence type="ECO:0000256" key="6">
    <source>
        <dbReference type="ARBA" id="ARBA00022643"/>
    </source>
</evidence>
<evidence type="ECO:0000256" key="17">
    <source>
        <dbReference type="PIRNR" id="PIRNR009437"/>
    </source>
</evidence>
<dbReference type="InterPro" id="IPR010204">
    <property type="entry name" value="NqrC"/>
</dbReference>
<comment type="caution">
    <text evidence="16">Lacks conserved residue(s) required for the propagation of feature annotation.</text>
</comment>
<dbReference type="Pfam" id="PF04205">
    <property type="entry name" value="FMN_bind"/>
    <property type="match status" value="1"/>
</dbReference>
<dbReference type="GO" id="GO:0016655">
    <property type="term" value="F:oxidoreductase activity, acting on NAD(P)H, quinone or similar compound as acceptor"/>
    <property type="evidence" value="ECO:0007669"/>
    <property type="project" value="UniProtKB-UniRule"/>
</dbReference>
<dbReference type="EMBL" id="CP048222">
    <property type="protein sequence ID" value="QHT70077.1"/>
    <property type="molecule type" value="Genomic_DNA"/>
</dbReference>
<dbReference type="AlphaFoldDB" id="A0A6C0GQ73"/>
<evidence type="ECO:0000256" key="12">
    <source>
        <dbReference type="ARBA" id="ARBA00023065"/>
    </source>
</evidence>
<dbReference type="GO" id="GO:0006814">
    <property type="term" value="P:sodium ion transport"/>
    <property type="evidence" value="ECO:0007669"/>
    <property type="project" value="UniProtKB-UniRule"/>
</dbReference>